<comment type="caution">
    <text evidence="4">The sequence shown here is derived from an EMBL/GenBank/DDBJ whole genome shotgun (WGS) entry which is preliminary data.</text>
</comment>
<protein>
    <recommendedName>
        <fullName evidence="3">Protein kinase domain-containing protein</fullName>
    </recommendedName>
</protein>
<evidence type="ECO:0000256" key="1">
    <source>
        <dbReference type="PROSITE-ProRule" id="PRU10141"/>
    </source>
</evidence>
<dbReference type="PROSITE" id="PS00107">
    <property type="entry name" value="PROTEIN_KINASE_ATP"/>
    <property type="match status" value="1"/>
</dbReference>
<dbReference type="InterPro" id="IPR000719">
    <property type="entry name" value="Prot_kinase_dom"/>
</dbReference>
<organism evidence="4 5">
    <name type="scientific">Apiotrichum porosum</name>
    <dbReference type="NCBI Taxonomy" id="105984"/>
    <lineage>
        <taxon>Eukaryota</taxon>
        <taxon>Fungi</taxon>
        <taxon>Dikarya</taxon>
        <taxon>Basidiomycota</taxon>
        <taxon>Agaricomycotina</taxon>
        <taxon>Tremellomycetes</taxon>
        <taxon>Trichosporonales</taxon>
        <taxon>Trichosporonaceae</taxon>
        <taxon>Apiotrichum</taxon>
    </lineage>
</organism>
<dbReference type="RefSeq" id="XP_028473985.1">
    <property type="nucleotide sequence ID" value="XM_028617522.1"/>
</dbReference>
<evidence type="ECO:0000313" key="5">
    <source>
        <dbReference type="Proteomes" id="UP000279236"/>
    </source>
</evidence>
<evidence type="ECO:0000313" key="4">
    <source>
        <dbReference type="EMBL" id="RSH78838.1"/>
    </source>
</evidence>
<keyword evidence="1" id="KW-0547">Nucleotide-binding</keyword>
<feature type="compositionally biased region" description="Low complexity" evidence="2">
    <location>
        <begin position="287"/>
        <end position="298"/>
    </location>
</feature>
<dbReference type="GO" id="GO:0004672">
    <property type="term" value="F:protein kinase activity"/>
    <property type="evidence" value="ECO:0007669"/>
    <property type="project" value="InterPro"/>
</dbReference>
<dbReference type="AlphaFoldDB" id="A0A427XJ39"/>
<dbReference type="EMBL" id="RSCE01000011">
    <property type="protein sequence ID" value="RSH78838.1"/>
    <property type="molecule type" value="Genomic_DNA"/>
</dbReference>
<dbReference type="InterPro" id="IPR011009">
    <property type="entry name" value="Kinase-like_dom_sf"/>
</dbReference>
<dbReference type="PROSITE" id="PS50011">
    <property type="entry name" value="PROTEIN_KINASE_DOM"/>
    <property type="match status" value="1"/>
</dbReference>
<feature type="domain" description="Protein kinase" evidence="3">
    <location>
        <begin position="433"/>
        <end position="620"/>
    </location>
</feature>
<dbReference type="SUPFAM" id="SSF56112">
    <property type="entry name" value="Protein kinase-like (PK-like)"/>
    <property type="match status" value="1"/>
</dbReference>
<proteinExistence type="predicted"/>
<dbReference type="InterPro" id="IPR017441">
    <property type="entry name" value="Protein_kinase_ATP_BS"/>
</dbReference>
<dbReference type="Proteomes" id="UP000279236">
    <property type="component" value="Unassembled WGS sequence"/>
</dbReference>
<feature type="region of interest" description="Disordered" evidence="2">
    <location>
        <begin position="268"/>
        <end position="362"/>
    </location>
</feature>
<keyword evidence="5" id="KW-1185">Reference proteome</keyword>
<gene>
    <name evidence="4" type="ORF">EHS24_001759</name>
</gene>
<sequence>MTVRSQTTTSSVPGETTLRKLINSPYPHSFGAQPANVLLHGFATALQRVVDISDRTRNRLTVYLEAANDSVLRGVDLEVNPQQYLYALYFQSVNSIIQNASHFTPGDVPEGNWTIATSVGGGRGVEYRVGDELVTVIEIKPSSAAGDRMILCDMPEAAPDAFVSKNAHQQPIGVKIGEAPHTLVGGHLFHLWTQLASREIQYSTFTNGNAWLPLRVMDRVNVLDTGLTCADQAGPFDPLKTPFGYLLALSLLPAGHYSRPLPPPIPVPPARVTPAAAPGLHTDPAIDSVSSSTYDSVYEPPTSGVRSDLDQRGAYAVLDSEPIPRSRPCSRRANSHFFNPSPSTSHSSPSKSSSNLPGEGQNLLRQSFPRSITIELVDEVLGPHSLDMIDITSSAGVVLTKVDNGDLEACVNLVTPSTLAPAPISVSDTTATMAISRGLGRGGTSDVYAATLAAAPIAAKLSFPFSEAMRQNADSTTMLSASHIAELEVPVRYHLANEARVLGGPLSALHGEAVPQFFGTYRGMAPASAYSQQWALAPTGPLELWATLVQRTEPTNVETMTHVDKLEVVARYRQIHDAGVIHGDVAPRHWRRSAAGRMLIIDFGHATMREDLHEADFEGL</sequence>
<reference evidence="4 5" key="1">
    <citation type="submission" date="2018-11" db="EMBL/GenBank/DDBJ databases">
        <title>Genome sequence of Apiotrichum porosum DSM 27194.</title>
        <authorList>
            <person name="Aliyu H."/>
            <person name="Gorte O."/>
            <person name="Ochsenreither K."/>
        </authorList>
    </citation>
    <scope>NUCLEOTIDE SEQUENCE [LARGE SCALE GENOMIC DNA]</scope>
    <source>
        <strain evidence="4 5">DSM 27194</strain>
    </source>
</reference>
<dbReference type="GeneID" id="39586302"/>
<dbReference type="GO" id="GO:0005524">
    <property type="term" value="F:ATP binding"/>
    <property type="evidence" value="ECO:0007669"/>
    <property type="project" value="UniProtKB-UniRule"/>
</dbReference>
<evidence type="ECO:0000256" key="2">
    <source>
        <dbReference type="SAM" id="MobiDB-lite"/>
    </source>
</evidence>
<name>A0A427XJ39_9TREE</name>
<feature type="binding site" evidence="1">
    <location>
        <position position="460"/>
    </location>
    <ligand>
        <name>ATP</name>
        <dbReference type="ChEBI" id="CHEBI:30616"/>
    </ligand>
</feature>
<accession>A0A427XJ39</accession>
<feature type="compositionally biased region" description="Low complexity" evidence="2">
    <location>
        <begin position="335"/>
        <end position="355"/>
    </location>
</feature>
<evidence type="ECO:0000259" key="3">
    <source>
        <dbReference type="PROSITE" id="PS50011"/>
    </source>
</evidence>
<dbReference type="OrthoDB" id="2571614at2759"/>
<keyword evidence="1" id="KW-0067">ATP-binding</keyword>